<organism evidence="2 3">
    <name type="scientific">Protopolystoma xenopodis</name>
    <dbReference type="NCBI Taxonomy" id="117903"/>
    <lineage>
        <taxon>Eukaryota</taxon>
        <taxon>Metazoa</taxon>
        <taxon>Spiralia</taxon>
        <taxon>Lophotrochozoa</taxon>
        <taxon>Platyhelminthes</taxon>
        <taxon>Monogenea</taxon>
        <taxon>Polyopisthocotylea</taxon>
        <taxon>Polystomatidea</taxon>
        <taxon>Polystomatidae</taxon>
        <taxon>Protopolystoma</taxon>
    </lineage>
</organism>
<evidence type="ECO:0000313" key="2">
    <source>
        <dbReference type="EMBL" id="VEL20528.1"/>
    </source>
</evidence>
<evidence type="ECO:0000256" key="1">
    <source>
        <dbReference type="SAM" id="MobiDB-lite"/>
    </source>
</evidence>
<reference evidence="2" key="1">
    <citation type="submission" date="2018-11" db="EMBL/GenBank/DDBJ databases">
        <authorList>
            <consortium name="Pathogen Informatics"/>
        </authorList>
    </citation>
    <scope>NUCLEOTIDE SEQUENCE</scope>
</reference>
<dbReference type="Proteomes" id="UP000784294">
    <property type="component" value="Unassembled WGS sequence"/>
</dbReference>
<accession>A0A3S4ZV08</accession>
<feature type="compositionally biased region" description="Low complexity" evidence="1">
    <location>
        <begin position="218"/>
        <end position="229"/>
    </location>
</feature>
<name>A0A3S4ZV08_9PLAT</name>
<feature type="compositionally biased region" description="Basic and acidic residues" evidence="1">
    <location>
        <begin position="146"/>
        <end position="164"/>
    </location>
</feature>
<evidence type="ECO:0000313" key="3">
    <source>
        <dbReference type="Proteomes" id="UP000784294"/>
    </source>
</evidence>
<feature type="region of interest" description="Disordered" evidence="1">
    <location>
        <begin position="203"/>
        <end position="243"/>
    </location>
</feature>
<proteinExistence type="predicted"/>
<feature type="compositionally biased region" description="Basic and acidic residues" evidence="1">
    <location>
        <begin position="203"/>
        <end position="215"/>
    </location>
</feature>
<dbReference type="EMBL" id="CAAALY010046880">
    <property type="protein sequence ID" value="VEL20528.1"/>
    <property type="molecule type" value="Genomic_DNA"/>
</dbReference>
<sequence length="370" mass="41610">MQAKRPNLNPERGDKNEPASLMAPTQGQVGHVNRVARLVDKEVENRGIYPTPDNVIASSLATRLRRENGRVYYRGRLLQRRDAEVRPPFGCRRLEWPQLDPTADDQAHTQEVEVAATSASQSTESESLPWVARREIQSTRAMTIKSDNRRGDPTDRNVDTEVRGQRSRRFTPRRACPLGQLTELPRSRDACIRRVGGDVTCEHVPETVREGRLPDGLDGSSDSSNSSTSENERSRRNNSVGSRHLYLVSSVGAALGPRKPPSLSLQQPDKLTEFDADVEAGQTRRRSEPNTASHCTSTRINSSISQLLFPSASDLCLTSLATRSSEPHQPRRFERLRVGIDVKKPFLDEVCFVWHKNTARLQRKMQKSEM</sequence>
<gene>
    <name evidence="2" type="ORF">PXEA_LOCUS13968</name>
</gene>
<feature type="region of interest" description="Disordered" evidence="1">
    <location>
        <begin position="144"/>
        <end position="181"/>
    </location>
</feature>
<comment type="caution">
    <text evidence="2">The sequence shown here is derived from an EMBL/GenBank/DDBJ whole genome shotgun (WGS) entry which is preliminary data.</text>
</comment>
<keyword evidence="3" id="KW-1185">Reference proteome</keyword>
<feature type="region of interest" description="Disordered" evidence="1">
    <location>
        <begin position="1"/>
        <end position="26"/>
    </location>
</feature>
<protein>
    <submittedName>
        <fullName evidence="2">Uncharacterized protein</fullName>
    </submittedName>
</protein>
<dbReference type="AlphaFoldDB" id="A0A3S4ZV08"/>